<dbReference type="Gene3D" id="3.40.30.10">
    <property type="entry name" value="Glutaredoxin"/>
    <property type="match status" value="1"/>
</dbReference>
<organism evidence="2 3">
    <name type="scientific">Galactobacter valiniphilus</name>
    <dbReference type="NCBI Taxonomy" id="2676122"/>
    <lineage>
        <taxon>Bacteria</taxon>
        <taxon>Bacillati</taxon>
        <taxon>Actinomycetota</taxon>
        <taxon>Actinomycetes</taxon>
        <taxon>Micrococcales</taxon>
        <taxon>Micrococcaceae</taxon>
        <taxon>Galactobacter</taxon>
    </lineage>
</organism>
<dbReference type="AlphaFoldDB" id="A0A399J9X5"/>
<dbReference type="SUPFAM" id="SSF52833">
    <property type="entry name" value="Thioredoxin-like"/>
    <property type="match status" value="1"/>
</dbReference>
<feature type="domain" description="Glutaredoxin" evidence="1">
    <location>
        <begin position="2"/>
        <end position="65"/>
    </location>
</feature>
<dbReference type="EMBL" id="QQXK01000030">
    <property type="protein sequence ID" value="RII41317.1"/>
    <property type="molecule type" value="Genomic_DNA"/>
</dbReference>
<dbReference type="InterPro" id="IPR002109">
    <property type="entry name" value="Glutaredoxin"/>
</dbReference>
<dbReference type="PROSITE" id="PS51354">
    <property type="entry name" value="GLUTAREDOXIN_2"/>
    <property type="match status" value="1"/>
</dbReference>
<evidence type="ECO:0000313" key="3">
    <source>
        <dbReference type="Proteomes" id="UP000265419"/>
    </source>
</evidence>
<dbReference type="InterPro" id="IPR036249">
    <property type="entry name" value="Thioredoxin-like_sf"/>
</dbReference>
<protein>
    <submittedName>
        <fullName evidence="2">Glutaredoxin family protein</fullName>
    </submittedName>
</protein>
<dbReference type="Proteomes" id="UP000265419">
    <property type="component" value="Unassembled WGS sequence"/>
</dbReference>
<name>A0A399J9X5_9MICC</name>
<keyword evidence="3" id="KW-1185">Reference proteome</keyword>
<gene>
    <name evidence="2" type="ORF">DWB68_13325</name>
</gene>
<dbReference type="CDD" id="cd02976">
    <property type="entry name" value="NrdH"/>
    <property type="match status" value="1"/>
</dbReference>
<evidence type="ECO:0000259" key="1">
    <source>
        <dbReference type="Pfam" id="PF00462"/>
    </source>
</evidence>
<dbReference type="Pfam" id="PF00462">
    <property type="entry name" value="Glutaredoxin"/>
    <property type="match status" value="1"/>
</dbReference>
<evidence type="ECO:0000313" key="2">
    <source>
        <dbReference type="EMBL" id="RII41317.1"/>
    </source>
</evidence>
<accession>A0A399J9X5</accession>
<reference evidence="2 3" key="1">
    <citation type="submission" date="2018-07" db="EMBL/GenBank/DDBJ databases">
        <title>Arthrobacter sp. nov., isolated from raw cow's milk with high bacterial count.</title>
        <authorList>
            <person name="Hahne J."/>
            <person name="Isele D."/>
            <person name="Lipski A."/>
        </authorList>
    </citation>
    <scope>NUCLEOTIDE SEQUENCE [LARGE SCALE GENOMIC DNA]</scope>
    <source>
        <strain evidence="2 3">JZ R-35</strain>
    </source>
</reference>
<dbReference type="RefSeq" id="WP_119425609.1">
    <property type="nucleotide sequence ID" value="NZ_QQXK01000030.1"/>
</dbReference>
<comment type="caution">
    <text evidence="2">The sequence shown here is derived from an EMBL/GenBank/DDBJ whole genome shotgun (WGS) entry which is preliminary data.</text>
</comment>
<proteinExistence type="predicted"/>
<sequence length="85" mass="9293">MITIYGKPDAMCFGCKQTKRAFSAAGVEFEFIDITDPANQAGLEYITEELGYMQAPVVVVTDDDHWSGLDPANIERVIAHRAAAT</sequence>